<evidence type="ECO:0000256" key="1">
    <source>
        <dbReference type="ARBA" id="ARBA00004417"/>
    </source>
</evidence>
<dbReference type="EMBL" id="LYTK01000001">
    <property type="protein sequence ID" value="OBQ71708.1"/>
    <property type="molecule type" value="Genomic_DNA"/>
</dbReference>
<dbReference type="Pfam" id="PF08352">
    <property type="entry name" value="oligo_HPY"/>
    <property type="match status" value="2"/>
</dbReference>
<dbReference type="GO" id="GO:0005886">
    <property type="term" value="C:plasma membrane"/>
    <property type="evidence" value="ECO:0007669"/>
    <property type="project" value="UniProtKB-SubCell"/>
</dbReference>
<dbReference type="Gene3D" id="3.40.50.300">
    <property type="entry name" value="P-loop containing nucleotide triphosphate hydrolases"/>
    <property type="match status" value="2"/>
</dbReference>
<dbReference type="InterPro" id="IPR017871">
    <property type="entry name" value="ABC_transporter-like_CS"/>
</dbReference>
<dbReference type="InterPro" id="IPR027417">
    <property type="entry name" value="P-loop_NTPase"/>
</dbReference>
<dbReference type="GO" id="GO:0005524">
    <property type="term" value="F:ATP binding"/>
    <property type="evidence" value="ECO:0007669"/>
    <property type="project" value="UniProtKB-KW"/>
</dbReference>
<dbReference type="PANTHER" id="PTHR43297:SF2">
    <property type="entry name" value="DIPEPTIDE TRANSPORT ATP-BINDING PROTEIN DPPD"/>
    <property type="match status" value="1"/>
</dbReference>
<dbReference type="CDD" id="cd03257">
    <property type="entry name" value="ABC_NikE_OppD_transporters"/>
    <property type="match status" value="2"/>
</dbReference>
<comment type="similarity">
    <text evidence="2">Belongs to the ABC transporter superfamily.</text>
</comment>
<dbReference type="NCBIfam" id="NF007739">
    <property type="entry name" value="PRK10419.1"/>
    <property type="match status" value="2"/>
</dbReference>
<reference evidence="8 9" key="1">
    <citation type="submission" date="2016-05" db="EMBL/GenBank/DDBJ databases">
        <authorList>
            <person name="Ramsay J.P."/>
        </authorList>
    </citation>
    <scope>NUCLEOTIDE SEQUENCE [LARGE SCALE GENOMIC DNA]</scope>
    <source>
        <strain evidence="8 9">NZP2042</strain>
    </source>
</reference>
<evidence type="ECO:0000256" key="2">
    <source>
        <dbReference type="ARBA" id="ARBA00005417"/>
    </source>
</evidence>
<dbReference type="Proteomes" id="UP000093737">
    <property type="component" value="Unassembled WGS sequence"/>
</dbReference>
<evidence type="ECO:0000256" key="6">
    <source>
        <dbReference type="ARBA" id="ARBA00022840"/>
    </source>
</evidence>
<name>A0A6M7U5Y6_RHILI</name>
<keyword evidence="4" id="KW-1003">Cell membrane</keyword>
<gene>
    <name evidence="8" type="ORF">A8145_02240</name>
</gene>
<evidence type="ECO:0000256" key="5">
    <source>
        <dbReference type="ARBA" id="ARBA00022741"/>
    </source>
</evidence>
<dbReference type="PANTHER" id="PTHR43297">
    <property type="entry name" value="OLIGOPEPTIDE TRANSPORT ATP-BINDING PROTEIN APPD"/>
    <property type="match status" value="1"/>
</dbReference>
<dbReference type="GO" id="GO:0055085">
    <property type="term" value="P:transmembrane transport"/>
    <property type="evidence" value="ECO:0007669"/>
    <property type="project" value="UniProtKB-ARBA"/>
</dbReference>
<dbReference type="InterPro" id="IPR003593">
    <property type="entry name" value="AAA+_ATPase"/>
</dbReference>
<comment type="caution">
    <text evidence="8">The sequence shown here is derived from an EMBL/GenBank/DDBJ whole genome shotgun (WGS) entry which is preliminary data.</text>
</comment>
<dbReference type="SMART" id="SM00382">
    <property type="entry name" value="AAA"/>
    <property type="match status" value="2"/>
</dbReference>
<dbReference type="NCBIfam" id="NF008453">
    <property type="entry name" value="PRK11308.1"/>
    <property type="match status" value="2"/>
</dbReference>
<evidence type="ECO:0000313" key="9">
    <source>
        <dbReference type="Proteomes" id="UP000093737"/>
    </source>
</evidence>
<dbReference type="FunFam" id="3.40.50.300:FF:000016">
    <property type="entry name" value="Oligopeptide ABC transporter ATP-binding component"/>
    <property type="match status" value="2"/>
</dbReference>
<dbReference type="InterPro" id="IPR003439">
    <property type="entry name" value="ABC_transporter-like_ATP-bd"/>
</dbReference>
<keyword evidence="6 8" id="KW-0067">ATP-binding</keyword>
<dbReference type="GO" id="GO:0016887">
    <property type="term" value="F:ATP hydrolysis activity"/>
    <property type="evidence" value="ECO:0007669"/>
    <property type="project" value="InterPro"/>
</dbReference>
<comment type="subcellular location">
    <subcellularLocation>
        <location evidence="1">Cell inner membrane</location>
        <topology evidence="1">Peripheral membrane protein</topology>
    </subcellularLocation>
</comment>
<dbReference type="InterPro" id="IPR013563">
    <property type="entry name" value="Oligopep_ABC_C"/>
</dbReference>
<evidence type="ECO:0000256" key="4">
    <source>
        <dbReference type="ARBA" id="ARBA00022475"/>
    </source>
</evidence>
<protein>
    <submittedName>
        <fullName evidence="8">ABC transporter ATP-binding protein</fullName>
    </submittedName>
</protein>
<organism evidence="8 9">
    <name type="scientific">Rhizobium loti</name>
    <name type="common">Mesorhizobium loti</name>
    <dbReference type="NCBI Taxonomy" id="381"/>
    <lineage>
        <taxon>Bacteria</taxon>
        <taxon>Pseudomonadati</taxon>
        <taxon>Pseudomonadota</taxon>
        <taxon>Alphaproteobacteria</taxon>
        <taxon>Hyphomicrobiales</taxon>
        <taxon>Phyllobacteriaceae</taxon>
        <taxon>Mesorhizobium</taxon>
    </lineage>
</organism>
<dbReference type="InterPro" id="IPR050388">
    <property type="entry name" value="ABC_Ni/Peptide_Import"/>
</dbReference>
<keyword evidence="7" id="KW-0472">Membrane</keyword>
<keyword evidence="3" id="KW-0813">Transport</keyword>
<proteinExistence type="inferred from homology"/>
<evidence type="ECO:0000256" key="7">
    <source>
        <dbReference type="ARBA" id="ARBA00023136"/>
    </source>
</evidence>
<dbReference type="PROSITE" id="PS00211">
    <property type="entry name" value="ABC_TRANSPORTER_1"/>
    <property type="match status" value="1"/>
</dbReference>
<evidence type="ECO:0000256" key="3">
    <source>
        <dbReference type="ARBA" id="ARBA00022448"/>
    </source>
</evidence>
<dbReference type="RefSeq" id="WP_056564228.1">
    <property type="nucleotide sequence ID" value="NZ_CP033334.1"/>
</dbReference>
<dbReference type="AlphaFoldDB" id="A0A6M7U5Y6"/>
<evidence type="ECO:0000313" key="8">
    <source>
        <dbReference type="EMBL" id="OBQ71708.1"/>
    </source>
</evidence>
<dbReference type="Pfam" id="PF00005">
    <property type="entry name" value="ABC_tran"/>
    <property type="match status" value="2"/>
</dbReference>
<dbReference type="PROSITE" id="PS50893">
    <property type="entry name" value="ABC_TRANSPORTER_2"/>
    <property type="match status" value="2"/>
</dbReference>
<dbReference type="GO" id="GO:0015833">
    <property type="term" value="P:peptide transport"/>
    <property type="evidence" value="ECO:0007669"/>
    <property type="project" value="InterPro"/>
</dbReference>
<dbReference type="NCBIfam" id="TIGR01727">
    <property type="entry name" value="oligo_HPY"/>
    <property type="match status" value="2"/>
</dbReference>
<accession>A0A6M7U5Y6</accession>
<keyword evidence="5" id="KW-0547">Nucleotide-binding</keyword>
<dbReference type="SUPFAM" id="SSF52540">
    <property type="entry name" value="P-loop containing nucleoside triphosphate hydrolases"/>
    <property type="match status" value="2"/>
</dbReference>
<sequence>MTNSAKAQNALELTDLSVAYRVAGRNRAVLRNLSLNIGQGEAYGLVGESGCGKSTVALTVVRYLPRNGSISGGAISLDGQDVMKLDAEALRRARAESVSMVYQDPGKALNPSIRIGRQLTEIFELGGITGEAATDRAIAMLNRVRISDPPSVMQRYPHQLSGGMQQRVAIAMALANDPSMLILDEPTTGLDATVEAEVLDLIAQLRQELSASILFISHNLAVVSNMCDRVGVLYAGMLVEEGPTDVVFNDPRHPYTVALLRCLPRGGQRKDQGRLDTIPGFLPGIGADIKGCAFADRCALADDRCRTELPPLYDLSDERGKRLSRCFHHDRAQALPRATPSDVAAAPKPATAPVLRVAGLNKTYASHGHPLRAVKDVSLDLRPGETLGLVGESGSGKTTFARLLLGLVPPDDGGTIELEGKALAPKLENRGDDQVKAMQIVFQNPDSALNRAHSIRHILGRALKRLAGLSGKAQEARLDDLVRSVRLTDRHLAVKPRQLSGGLKQRVAIARAFAGDPRIVVCDEPTSALDVSVQAAILNLLADLQAKEDVSYIFISHDLGVVRYLSDKIAVLYLGRIMEIGPSEEVFSGPHHPYTEALLSAVPKLDQTETARIRLDGEIPSATNPPSGCVFHTRCPRKIGPICEQQEPPLAQAQPGHSIRCHIPYAELARLQKGGVTEPA</sequence>